<dbReference type="KEGG" id="pfy:PFICI_11108"/>
<name>W3WTX5_PESFW</name>
<dbReference type="HOGENOM" id="CLU_2334324_0_0_1"/>
<dbReference type="InParanoid" id="W3WTX5"/>
<reference evidence="3" key="1">
    <citation type="journal article" date="2015" name="BMC Genomics">
        <title>Genomic and transcriptomic analysis of the endophytic fungus Pestalotiopsis fici reveals its lifestyle and high potential for synthesis of natural products.</title>
        <authorList>
            <person name="Wang X."/>
            <person name="Zhang X."/>
            <person name="Liu L."/>
            <person name="Xiang M."/>
            <person name="Wang W."/>
            <person name="Sun X."/>
            <person name="Che Y."/>
            <person name="Guo L."/>
            <person name="Liu G."/>
            <person name="Guo L."/>
            <person name="Wang C."/>
            <person name="Yin W.B."/>
            <person name="Stadler M."/>
            <person name="Zhang X."/>
            <person name="Liu X."/>
        </authorList>
    </citation>
    <scope>NUCLEOTIDE SEQUENCE [LARGE SCALE GENOMIC DNA]</scope>
    <source>
        <strain evidence="3">W106-1 / CGMCC3.15140</strain>
    </source>
</reference>
<feature type="chain" id="PRO_5004835404" evidence="1">
    <location>
        <begin position="17"/>
        <end position="98"/>
    </location>
</feature>
<keyword evidence="1" id="KW-0732">Signal</keyword>
<dbReference type="RefSeq" id="XP_007837880.1">
    <property type="nucleotide sequence ID" value="XM_007839689.1"/>
</dbReference>
<sequence length="98" mass="10621">MRAIHALTVLATAVAALPTSPMVVDSVVIPRKLTGDVKVDAAIEPEVDAELLSGKIQTLFTATCHNICIKIYSQPGALRDKCMDVCREYTFFPGFPND</sequence>
<dbReference type="AlphaFoldDB" id="W3WTX5"/>
<evidence type="ECO:0000256" key="1">
    <source>
        <dbReference type="SAM" id="SignalP"/>
    </source>
</evidence>
<evidence type="ECO:0000313" key="2">
    <source>
        <dbReference type="EMBL" id="ETS77234.1"/>
    </source>
</evidence>
<dbReference type="GeneID" id="19276121"/>
<dbReference type="Proteomes" id="UP000030651">
    <property type="component" value="Unassembled WGS sequence"/>
</dbReference>
<dbReference type="EMBL" id="KI912116">
    <property type="protein sequence ID" value="ETS77234.1"/>
    <property type="molecule type" value="Genomic_DNA"/>
</dbReference>
<accession>W3WTX5</accession>
<evidence type="ECO:0000313" key="3">
    <source>
        <dbReference type="Proteomes" id="UP000030651"/>
    </source>
</evidence>
<proteinExistence type="predicted"/>
<dbReference type="OrthoDB" id="4754511at2759"/>
<organism evidence="2 3">
    <name type="scientific">Pestalotiopsis fici (strain W106-1 / CGMCC3.15140)</name>
    <dbReference type="NCBI Taxonomy" id="1229662"/>
    <lineage>
        <taxon>Eukaryota</taxon>
        <taxon>Fungi</taxon>
        <taxon>Dikarya</taxon>
        <taxon>Ascomycota</taxon>
        <taxon>Pezizomycotina</taxon>
        <taxon>Sordariomycetes</taxon>
        <taxon>Xylariomycetidae</taxon>
        <taxon>Amphisphaeriales</taxon>
        <taxon>Sporocadaceae</taxon>
        <taxon>Pestalotiopsis</taxon>
    </lineage>
</organism>
<gene>
    <name evidence="2" type="ORF">PFICI_11108</name>
</gene>
<protein>
    <submittedName>
        <fullName evidence="2">Uncharacterized protein</fullName>
    </submittedName>
</protein>
<keyword evidence="3" id="KW-1185">Reference proteome</keyword>
<feature type="signal peptide" evidence="1">
    <location>
        <begin position="1"/>
        <end position="16"/>
    </location>
</feature>